<sequence length="8" mass="912">MIFNMAVS</sequence>
<organism evidence="1 2">
    <name type="scientific">Colletotrichum gloeosporioides (strain Cg-14)</name>
    <name type="common">Anthracnose fungus</name>
    <name type="synonym">Glomerella cingulata</name>
    <dbReference type="NCBI Taxonomy" id="1237896"/>
    <lineage>
        <taxon>Eukaryota</taxon>
        <taxon>Fungi</taxon>
        <taxon>Dikarya</taxon>
        <taxon>Ascomycota</taxon>
        <taxon>Pezizomycotina</taxon>
        <taxon>Sordariomycetes</taxon>
        <taxon>Hypocreomycetidae</taxon>
        <taxon>Glomerellales</taxon>
        <taxon>Glomerellaceae</taxon>
        <taxon>Colletotrichum</taxon>
        <taxon>Colletotrichum gloeosporioides species complex</taxon>
    </lineage>
</organism>
<gene>
    <name evidence="1" type="ORF">CGLO_14082</name>
</gene>
<protein>
    <submittedName>
        <fullName evidence="1">Uncharacterized protein</fullName>
    </submittedName>
</protein>
<reference evidence="2" key="1">
    <citation type="journal article" date="2013" name="Mol. Plant Microbe Interact.">
        <title>Global aspects of pacC regulation of pathogenicity genes in Colletotrichum gloeosporioides as revealed by transcriptome analysis.</title>
        <authorList>
            <person name="Alkan N."/>
            <person name="Meng X."/>
            <person name="Friedlander G."/>
            <person name="Reuveni E."/>
            <person name="Sukno S."/>
            <person name="Sherman A."/>
            <person name="Thon M."/>
            <person name="Fluhr R."/>
            <person name="Prusky D."/>
        </authorList>
    </citation>
    <scope>NUCLEOTIDE SEQUENCE [LARGE SCALE GENOMIC DNA]</scope>
    <source>
        <strain evidence="2">Cg-14</strain>
    </source>
</reference>
<name>T0K4J5_COLGC</name>
<dbReference type="Proteomes" id="UP000015530">
    <property type="component" value="Unassembled WGS sequence"/>
</dbReference>
<evidence type="ECO:0000313" key="1">
    <source>
        <dbReference type="EMBL" id="EQB46844.1"/>
    </source>
</evidence>
<evidence type="ECO:0000313" key="2">
    <source>
        <dbReference type="Proteomes" id="UP000015530"/>
    </source>
</evidence>
<proteinExistence type="predicted"/>
<accession>T0K4J5</accession>
<comment type="caution">
    <text evidence="1">The sequence shown here is derived from an EMBL/GenBank/DDBJ whole genome shotgun (WGS) entry which is preliminary data.</text>
</comment>
<dbReference type="HOGENOM" id="CLU_3439481_0_0_1"/>
<dbReference type="EMBL" id="AMYD01003234">
    <property type="protein sequence ID" value="EQB46844.1"/>
    <property type="molecule type" value="Genomic_DNA"/>
</dbReference>